<keyword evidence="6" id="KW-1185">Reference proteome</keyword>
<dbReference type="InterPro" id="IPR016024">
    <property type="entry name" value="ARM-type_fold"/>
</dbReference>
<dbReference type="GO" id="GO:0031462">
    <property type="term" value="C:Cul2-RING ubiquitin ligase complex"/>
    <property type="evidence" value="ECO:0007669"/>
    <property type="project" value="TreeGrafter"/>
</dbReference>
<dbReference type="InterPro" id="IPR051341">
    <property type="entry name" value="Zyg-11_UBL_adapter"/>
</dbReference>
<evidence type="ECO:0000313" key="6">
    <source>
        <dbReference type="Proteomes" id="UP000518266"/>
    </source>
</evidence>
<sequence>MYSWVTLEFMFLLSFLNSFISFTKLPSTSTTSFKVSVSLRCFDRRSRTPATSRRVTRSLSVEMKACYGTGKHCPLGEQWRVDADGPQALCDLCLAQVCSSLEALCSRRTDGSLGLSLAPVFPQEMADQLLRKMATKGILNDTTVGIFQNYKELRLRRASIRRCTVSAEAFRLALCPHRLQELDAAWASGGLTGANIVSGLASNPDCRSSLRRLFLTGLHVDWESLVEDGVGFSSLQGLRTLNMANTDLTDAALEDICSLPQLESLDISCSAVSKPTALLCCKNTLRSFIGHKLQQLDMSPIRCLSVLSQLHTLRHLDFSEDHFAVDDSDGKDGEETVRQLLEGSAQVLPSLVSLDISGRKRTSEASVRAFVEARGGLVFLGLLATGASSCEILTSQRNLKVTGEANENQVCEALRRYRDRECFIREALLHLYNLTTDIDKPRPDMLKVLRISLGDAEPPHLLHIHLVATACVFNLTSQDLAEAMPVCLLTSTVTQLLIAMESFPSHQQVQKNCLLALCSDYILQDIPFDKYFAAMLVINWLRTHEDPTLQRMAVAVISILVAKLSTEESAKLGKDVFIMKQLLAIVQQKAMAGAVDSTLKFALSALWNLTDEMPTAARNFIECQGLGLYEEVLETYYTEPSIQQKVLGLLNNIAEVEGLQGDLMEEGLLEHILSLLQDSQVEVGVRYFAGGTLAQLASRPEAWTLGDELHSNTVKQLHESIMTWNQLRGKWSFRPFCPLLQTWQPSGVQLWAVWAIHLVCGQNTSHYRSMMEKEGVTELLQALAAHPDTHSDIKELSDSILLMVDQQQNGSASTKNHTEPQNS</sequence>
<comment type="similarity">
    <text evidence="1">Belongs to the zyg-11 family.</text>
</comment>
<keyword evidence="3" id="KW-0732">Signal</keyword>
<protein>
    <recommendedName>
        <fullName evidence="4">Protein zer-1 homolog-like C-terminal domain-containing protein</fullName>
    </recommendedName>
</protein>
<dbReference type="AlphaFoldDB" id="A0A7J5ZA16"/>
<dbReference type="OrthoDB" id="120976at2759"/>
<evidence type="ECO:0000259" key="4">
    <source>
        <dbReference type="Pfam" id="PF22964"/>
    </source>
</evidence>
<feature type="signal peptide" evidence="3">
    <location>
        <begin position="1"/>
        <end position="21"/>
    </location>
</feature>
<comment type="caution">
    <text evidence="5">The sequence shown here is derived from an EMBL/GenBank/DDBJ whole genome shotgun (WGS) entry which is preliminary data.</text>
</comment>
<keyword evidence="2" id="KW-0833">Ubl conjugation pathway</keyword>
<gene>
    <name evidence="5" type="ORF">F7725_011863</name>
</gene>
<evidence type="ECO:0000256" key="3">
    <source>
        <dbReference type="SAM" id="SignalP"/>
    </source>
</evidence>
<dbReference type="PANTHER" id="PTHR12904">
    <property type="match status" value="1"/>
</dbReference>
<dbReference type="InterPro" id="IPR055142">
    <property type="entry name" value="ZER1-like_C"/>
</dbReference>
<dbReference type="SUPFAM" id="SSF52047">
    <property type="entry name" value="RNI-like"/>
    <property type="match status" value="1"/>
</dbReference>
<dbReference type="EMBL" id="JAAKFY010000004">
    <property type="protein sequence ID" value="KAF3858662.1"/>
    <property type="molecule type" value="Genomic_DNA"/>
</dbReference>
<dbReference type="Gene3D" id="3.80.10.10">
    <property type="entry name" value="Ribonuclease Inhibitor"/>
    <property type="match status" value="1"/>
</dbReference>
<dbReference type="Gene3D" id="1.25.10.10">
    <property type="entry name" value="Leucine-rich Repeat Variant"/>
    <property type="match status" value="1"/>
</dbReference>
<feature type="chain" id="PRO_5029873476" description="Protein zer-1 homolog-like C-terminal domain-containing protein" evidence="3">
    <location>
        <begin position="22"/>
        <end position="823"/>
    </location>
</feature>
<evidence type="ECO:0000256" key="1">
    <source>
        <dbReference type="ARBA" id="ARBA00009420"/>
    </source>
</evidence>
<dbReference type="Proteomes" id="UP000518266">
    <property type="component" value="Unassembled WGS sequence"/>
</dbReference>
<dbReference type="InterPro" id="IPR011989">
    <property type="entry name" value="ARM-like"/>
</dbReference>
<evidence type="ECO:0000256" key="2">
    <source>
        <dbReference type="ARBA" id="ARBA00022786"/>
    </source>
</evidence>
<dbReference type="Pfam" id="PF22964">
    <property type="entry name" value="ZER1-like_2nd"/>
    <property type="match status" value="1"/>
</dbReference>
<dbReference type="InterPro" id="IPR032675">
    <property type="entry name" value="LRR_dom_sf"/>
</dbReference>
<feature type="domain" description="Protein zer-1 homolog-like C-terminal" evidence="4">
    <location>
        <begin position="462"/>
        <end position="805"/>
    </location>
</feature>
<organism evidence="5 6">
    <name type="scientific">Dissostichus mawsoni</name>
    <name type="common">Antarctic cod</name>
    <dbReference type="NCBI Taxonomy" id="36200"/>
    <lineage>
        <taxon>Eukaryota</taxon>
        <taxon>Metazoa</taxon>
        <taxon>Chordata</taxon>
        <taxon>Craniata</taxon>
        <taxon>Vertebrata</taxon>
        <taxon>Euteleostomi</taxon>
        <taxon>Actinopterygii</taxon>
        <taxon>Neopterygii</taxon>
        <taxon>Teleostei</taxon>
        <taxon>Neoteleostei</taxon>
        <taxon>Acanthomorphata</taxon>
        <taxon>Eupercaria</taxon>
        <taxon>Perciformes</taxon>
        <taxon>Notothenioidei</taxon>
        <taxon>Nototheniidae</taxon>
        <taxon>Dissostichus</taxon>
    </lineage>
</organism>
<dbReference type="PANTHER" id="PTHR12904:SF22">
    <property type="entry name" value="ZYG-11 FAMILY MEMBER B, CELL CYCLE REGULATOR"/>
    <property type="match status" value="1"/>
</dbReference>
<evidence type="ECO:0000313" key="5">
    <source>
        <dbReference type="EMBL" id="KAF3858662.1"/>
    </source>
</evidence>
<name>A0A7J5ZA16_DISMA</name>
<dbReference type="SUPFAM" id="SSF48371">
    <property type="entry name" value="ARM repeat"/>
    <property type="match status" value="1"/>
</dbReference>
<reference evidence="5 6" key="1">
    <citation type="submission" date="2020-03" db="EMBL/GenBank/DDBJ databases">
        <title>Dissostichus mawsoni Genome sequencing and assembly.</title>
        <authorList>
            <person name="Park H."/>
        </authorList>
    </citation>
    <scope>NUCLEOTIDE SEQUENCE [LARGE SCALE GENOMIC DNA]</scope>
    <source>
        <strain evidence="5">DM0001</strain>
        <tissue evidence="5">Muscle</tissue>
    </source>
</reference>
<accession>A0A7J5ZA16</accession>
<proteinExistence type="inferred from homology"/>